<reference evidence="2" key="1">
    <citation type="submission" date="2022-04" db="EMBL/GenBank/DDBJ databases">
        <title>Mucilaginibacter sp. RS28 isolated from freshwater.</title>
        <authorList>
            <person name="Ko S.-R."/>
        </authorList>
    </citation>
    <scope>NUCLEOTIDE SEQUENCE</scope>
    <source>
        <strain evidence="2">RS28</strain>
    </source>
</reference>
<dbReference type="Proteomes" id="UP001139450">
    <property type="component" value="Unassembled WGS sequence"/>
</dbReference>
<protein>
    <submittedName>
        <fullName evidence="2">Uncharacterized protein</fullName>
    </submittedName>
</protein>
<keyword evidence="1" id="KW-0175">Coiled coil</keyword>
<comment type="caution">
    <text evidence="2">The sequence shown here is derived from an EMBL/GenBank/DDBJ whole genome shotgun (WGS) entry which is preliminary data.</text>
</comment>
<accession>A0A9X1X012</accession>
<evidence type="ECO:0000313" key="2">
    <source>
        <dbReference type="EMBL" id="MCJ8208131.1"/>
    </source>
</evidence>
<dbReference type="AlphaFoldDB" id="A0A9X1X012"/>
<dbReference type="RefSeq" id="WP_245127968.1">
    <property type="nucleotide sequence ID" value="NZ_JALJEJ010000001.1"/>
</dbReference>
<dbReference type="EMBL" id="JALJEJ010000001">
    <property type="protein sequence ID" value="MCJ8208131.1"/>
    <property type="molecule type" value="Genomic_DNA"/>
</dbReference>
<keyword evidence="3" id="KW-1185">Reference proteome</keyword>
<feature type="coiled-coil region" evidence="1">
    <location>
        <begin position="17"/>
        <end position="44"/>
    </location>
</feature>
<evidence type="ECO:0000256" key="1">
    <source>
        <dbReference type="SAM" id="Coils"/>
    </source>
</evidence>
<evidence type="ECO:0000313" key="3">
    <source>
        <dbReference type="Proteomes" id="UP001139450"/>
    </source>
</evidence>
<name>A0A9X1X012_9SPHI</name>
<organism evidence="2 3">
    <name type="scientific">Mucilaginibacter straminoryzae</name>
    <dbReference type="NCBI Taxonomy" id="2932774"/>
    <lineage>
        <taxon>Bacteria</taxon>
        <taxon>Pseudomonadati</taxon>
        <taxon>Bacteroidota</taxon>
        <taxon>Sphingobacteriia</taxon>
        <taxon>Sphingobacteriales</taxon>
        <taxon>Sphingobacteriaceae</taxon>
        <taxon>Mucilaginibacter</taxon>
    </lineage>
</organism>
<sequence length="174" mass="20129">MMETTFESIKNTYITLGREYNTKRDDLNAKIERAQRRIVKLEQQRKKLKFPFWTELLLRPVLNLIKIQLPGWSCDDEHLNPMGLGCRVSVFFTKTELPDNADPWKEGNSIYIVFVPVDLSIGLLHYETGESEQRYPTGTIGAINGFNRKTKPLESVQEAVDFLKRQADHVQSVD</sequence>
<proteinExistence type="predicted"/>
<gene>
    <name evidence="2" type="ORF">MUY27_00330</name>
</gene>